<feature type="transmembrane region" description="Helical" evidence="4">
    <location>
        <begin position="202"/>
        <end position="222"/>
    </location>
</feature>
<keyword evidence="2 3" id="KW-0040">ANK repeat</keyword>
<evidence type="ECO:0000256" key="2">
    <source>
        <dbReference type="ARBA" id="ARBA00023043"/>
    </source>
</evidence>
<dbReference type="PROSITE" id="PS50297">
    <property type="entry name" value="ANK_REP_REGION"/>
    <property type="match status" value="2"/>
</dbReference>
<dbReference type="Proteomes" id="UP001158576">
    <property type="component" value="Chromosome XSR"/>
</dbReference>
<dbReference type="PROSITE" id="PS50088">
    <property type="entry name" value="ANK_REPEAT"/>
    <property type="match status" value="2"/>
</dbReference>
<dbReference type="SUPFAM" id="SSF48403">
    <property type="entry name" value="Ankyrin repeat"/>
    <property type="match status" value="1"/>
</dbReference>
<feature type="transmembrane region" description="Helical" evidence="4">
    <location>
        <begin position="139"/>
        <end position="158"/>
    </location>
</feature>
<dbReference type="Pfam" id="PF12796">
    <property type="entry name" value="Ank_2"/>
    <property type="match status" value="1"/>
</dbReference>
<organism evidence="5 6">
    <name type="scientific">Oikopleura dioica</name>
    <name type="common">Tunicate</name>
    <dbReference type="NCBI Taxonomy" id="34765"/>
    <lineage>
        <taxon>Eukaryota</taxon>
        <taxon>Metazoa</taxon>
        <taxon>Chordata</taxon>
        <taxon>Tunicata</taxon>
        <taxon>Appendicularia</taxon>
        <taxon>Copelata</taxon>
        <taxon>Oikopleuridae</taxon>
        <taxon>Oikopleura</taxon>
    </lineage>
</organism>
<evidence type="ECO:0000256" key="1">
    <source>
        <dbReference type="ARBA" id="ARBA00022737"/>
    </source>
</evidence>
<keyword evidence="6" id="KW-1185">Reference proteome</keyword>
<evidence type="ECO:0000256" key="4">
    <source>
        <dbReference type="SAM" id="Phobius"/>
    </source>
</evidence>
<proteinExistence type="predicted"/>
<feature type="transmembrane region" description="Helical" evidence="4">
    <location>
        <begin position="6"/>
        <end position="33"/>
    </location>
</feature>
<dbReference type="EMBL" id="OU015569">
    <property type="protein sequence ID" value="CAG5096291.1"/>
    <property type="molecule type" value="Genomic_DNA"/>
</dbReference>
<reference evidence="5 6" key="1">
    <citation type="submission" date="2021-04" db="EMBL/GenBank/DDBJ databases">
        <authorList>
            <person name="Bliznina A."/>
        </authorList>
    </citation>
    <scope>NUCLEOTIDE SEQUENCE [LARGE SCALE GENOMIC DNA]</scope>
</reference>
<dbReference type="InterPro" id="IPR002110">
    <property type="entry name" value="Ankyrin_rpt"/>
</dbReference>
<protein>
    <submittedName>
        <fullName evidence="5">Oidioi.mRNA.OKI2018_I69.XSR.g14552.t1.cds</fullName>
    </submittedName>
</protein>
<dbReference type="PANTHER" id="PTHR24180">
    <property type="entry name" value="CYCLIN-DEPENDENT KINASE INHIBITOR 2C-RELATED"/>
    <property type="match status" value="1"/>
</dbReference>
<keyword evidence="4" id="KW-0812">Transmembrane</keyword>
<dbReference type="InterPro" id="IPR036770">
    <property type="entry name" value="Ankyrin_rpt-contain_sf"/>
</dbReference>
<keyword evidence="4" id="KW-0472">Membrane</keyword>
<gene>
    <name evidence="5" type="ORF">OKIOD_LOCUS6110</name>
</gene>
<accession>A0ABN7SF59</accession>
<keyword evidence="4" id="KW-1133">Transmembrane helix</keyword>
<sequence length="606" mass="68655">MSDYEINVIFSICLSVTLLALGAEFYRLINAVFKELKNNRDRALEWPQTLSTRCIYLIQVEFCFLISLMEGVNLLYSLNDVAYGKVEYIEDTAAPGLSLPCFLIVAVFFFSMCQVGCIRASRPLSRFRSERELKPALDFCVWLNLSDLLQLWLLYFGIEKFSRIPSPRHLTTCILLMSHVYAELSYDFKFAAKQLHSLAKDLQIIFALTIASNVCLCFLHTIRFGVQLAKFFTIDDFSQIVSTTCQSQNAYRCLFWFDKLLVVFTVFDLLFILILVYQMKKMELSPKLLNPVVYFGPSVPLGEITLREDQNEYPAKMSLELEEDQPMYSDSLRRAEKFFNLAYECCQSNNPKVIRDILESNGDDLDIEALMKCASQWVSADVIDVLYPKMPRSTDREDHLPPVAYLGLNNQNASSMSFKRVLLRFRSYFSEPLDEDGNNLLHLFAVTNRIKAAAMLLELDPSVIHGINYMGLSSLDLVPNENIDMRILLLNSGGLHTIHGIARLGNIAAAEDIIHADKSAVYSLNSFGESACHVAAIFGQTKMIQLLIHRGANINHRNDDGWTPLDEAYACGNHDTAKLLLSHGASDRKIRRSTGSKSQFTRSGTL</sequence>
<keyword evidence="1" id="KW-0677">Repeat</keyword>
<dbReference type="InterPro" id="IPR051637">
    <property type="entry name" value="Ank_repeat_dom-contain_49"/>
</dbReference>
<feature type="repeat" description="ANK" evidence="3">
    <location>
        <begin position="560"/>
        <end position="586"/>
    </location>
</feature>
<dbReference type="Gene3D" id="1.25.40.20">
    <property type="entry name" value="Ankyrin repeat-containing domain"/>
    <property type="match status" value="1"/>
</dbReference>
<evidence type="ECO:0000256" key="3">
    <source>
        <dbReference type="PROSITE-ProRule" id="PRU00023"/>
    </source>
</evidence>
<feature type="transmembrane region" description="Helical" evidence="4">
    <location>
        <begin position="260"/>
        <end position="277"/>
    </location>
</feature>
<feature type="repeat" description="ANK" evidence="3">
    <location>
        <begin position="527"/>
        <end position="559"/>
    </location>
</feature>
<evidence type="ECO:0000313" key="5">
    <source>
        <dbReference type="EMBL" id="CAG5096291.1"/>
    </source>
</evidence>
<evidence type="ECO:0000313" key="6">
    <source>
        <dbReference type="Proteomes" id="UP001158576"/>
    </source>
</evidence>
<dbReference type="SMART" id="SM00248">
    <property type="entry name" value="ANK"/>
    <property type="match status" value="4"/>
</dbReference>
<dbReference type="PANTHER" id="PTHR24180:SF45">
    <property type="entry name" value="POLY [ADP-RIBOSE] POLYMERASE TANKYRASE"/>
    <property type="match status" value="1"/>
</dbReference>
<name>A0ABN7SF59_OIKDI</name>
<feature type="transmembrane region" description="Helical" evidence="4">
    <location>
        <begin position="96"/>
        <end position="118"/>
    </location>
</feature>